<name>A0AAW1QZS3_9CHLO</name>
<keyword evidence="1" id="KW-0833">Ubl conjugation pathway</keyword>
<dbReference type="PANTHER" id="PTHR23315:SF7">
    <property type="entry name" value="U-BOX DOMAIN-CONTAINING PROTEIN 4"/>
    <property type="match status" value="1"/>
</dbReference>
<dbReference type="InterPro" id="IPR011989">
    <property type="entry name" value="ARM-like"/>
</dbReference>
<comment type="caution">
    <text evidence="3">The sequence shown here is derived from an EMBL/GenBank/DDBJ whole genome shotgun (WGS) entry which is preliminary data.</text>
</comment>
<evidence type="ECO:0000313" key="4">
    <source>
        <dbReference type="Proteomes" id="UP001445335"/>
    </source>
</evidence>
<reference evidence="3 4" key="1">
    <citation type="journal article" date="2024" name="Nat. Commun.">
        <title>Phylogenomics reveals the evolutionary origins of lichenization in chlorophyte algae.</title>
        <authorList>
            <person name="Puginier C."/>
            <person name="Libourel C."/>
            <person name="Otte J."/>
            <person name="Skaloud P."/>
            <person name="Haon M."/>
            <person name="Grisel S."/>
            <person name="Petersen M."/>
            <person name="Berrin J.G."/>
            <person name="Delaux P.M."/>
            <person name="Dal Grande F."/>
            <person name="Keller J."/>
        </authorList>
    </citation>
    <scope>NUCLEOTIDE SEQUENCE [LARGE SCALE GENOMIC DNA]</scope>
    <source>
        <strain evidence="3 4">SAG 245.80</strain>
    </source>
</reference>
<organism evidence="3 4">
    <name type="scientific">Elliptochloris bilobata</name>
    <dbReference type="NCBI Taxonomy" id="381761"/>
    <lineage>
        <taxon>Eukaryota</taxon>
        <taxon>Viridiplantae</taxon>
        <taxon>Chlorophyta</taxon>
        <taxon>core chlorophytes</taxon>
        <taxon>Trebouxiophyceae</taxon>
        <taxon>Trebouxiophyceae incertae sedis</taxon>
        <taxon>Elliptochloris clade</taxon>
        <taxon>Elliptochloris</taxon>
    </lineage>
</organism>
<dbReference type="PANTHER" id="PTHR23315">
    <property type="entry name" value="U BOX DOMAIN-CONTAINING"/>
    <property type="match status" value="1"/>
</dbReference>
<feature type="repeat" description="ARM" evidence="2">
    <location>
        <begin position="17"/>
        <end position="60"/>
    </location>
</feature>
<dbReference type="Pfam" id="PF00514">
    <property type="entry name" value="Arm"/>
    <property type="match status" value="2"/>
</dbReference>
<dbReference type="PROSITE" id="PS50176">
    <property type="entry name" value="ARM_REPEAT"/>
    <property type="match status" value="3"/>
</dbReference>
<dbReference type="AlphaFoldDB" id="A0AAW1QZS3"/>
<keyword evidence="4" id="KW-1185">Reference proteome</keyword>
<evidence type="ECO:0000256" key="2">
    <source>
        <dbReference type="PROSITE-ProRule" id="PRU00259"/>
    </source>
</evidence>
<proteinExistence type="predicted"/>
<sequence length="388" mass="40173">MLEMLQPAAQERLRRAGGVERLVALLGGMQGAAAAQRALLAVRLLTDREGDRTAIVAAGGLPPLVALLGGPAGSEGAEHAAAALGNLAAGGQAVKDALRQVGAVPPLVRLLREQPEEPAAELAAVALRNMALANAPNRSAIAAVGGLGALLRLLAAGQERLAYPMRCQASYAEARGRNIRRWTAAGACCFDLARGQLCLAHAPGMGFASGFLNSARLLACLAPAQAPCPRSPSAMRFSLLRKVTITEPHDDALELCLGGGSAADKKGLATEVKGAIMRMLTRLHLEREFKLEHDACAAKDAPPTKGRAYTPIHDACCAKEARSMKDRAFRPEHDACAAKDAPPTKGRALRPDHDACAAKEACAPPMLGGVGAAPMDLPSEACNTPAGM</sequence>
<dbReference type="SMART" id="SM00185">
    <property type="entry name" value="ARM"/>
    <property type="match status" value="3"/>
</dbReference>
<protein>
    <submittedName>
        <fullName evidence="3">Uncharacterized protein</fullName>
    </submittedName>
</protein>
<dbReference type="InterPro" id="IPR000225">
    <property type="entry name" value="Armadillo"/>
</dbReference>
<evidence type="ECO:0000256" key="1">
    <source>
        <dbReference type="ARBA" id="ARBA00022786"/>
    </source>
</evidence>
<dbReference type="Gene3D" id="1.25.10.10">
    <property type="entry name" value="Leucine-rich Repeat Variant"/>
    <property type="match status" value="1"/>
</dbReference>
<evidence type="ECO:0000313" key="3">
    <source>
        <dbReference type="EMBL" id="KAK9826748.1"/>
    </source>
</evidence>
<dbReference type="SUPFAM" id="SSF48371">
    <property type="entry name" value="ARM repeat"/>
    <property type="match status" value="1"/>
</dbReference>
<dbReference type="Proteomes" id="UP001445335">
    <property type="component" value="Unassembled WGS sequence"/>
</dbReference>
<feature type="repeat" description="ARM" evidence="2">
    <location>
        <begin position="59"/>
        <end position="102"/>
    </location>
</feature>
<gene>
    <name evidence="3" type="ORF">WJX81_004887</name>
</gene>
<dbReference type="InterPro" id="IPR016024">
    <property type="entry name" value="ARM-type_fold"/>
</dbReference>
<accession>A0AAW1QZS3</accession>
<feature type="repeat" description="ARM" evidence="2">
    <location>
        <begin position="102"/>
        <end position="145"/>
    </location>
</feature>
<dbReference type="EMBL" id="JALJOU010000063">
    <property type="protein sequence ID" value="KAK9826748.1"/>
    <property type="molecule type" value="Genomic_DNA"/>
</dbReference>